<dbReference type="AlphaFoldDB" id="A0A840IDD2"/>
<dbReference type="InterPro" id="IPR009056">
    <property type="entry name" value="Cyt_c-like_dom"/>
</dbReference>
<feature type="domain" description="Cytochrome c" evidence="9">
    <location>
        <begin position="110"/>
        <end position="186"/>
    </location>
</feature>
<dbReference type="PROSITE" id="PS51257">
    <property type="entry name" value="PROKAR_LIPOPROTEIN"/>
    <property type="match status" value="1"/>
</dbReference>
<keyword evidence="2 6" id="KW-0349">Heme</keyword>
<evidence type="ECO:0000313" key="10">
    <source>
        <dbReference type="EMBL" id="MBB4662772.1"/>
    </source>
</evidence>
<dbReference type="InterPro" id="IPR008168">
    <property type="entry name" value="Cyt_C_IC"/>
</dbReference>
<keyword evidence="11" id="KW-1185">Reference proteome</keyword>
<evidence type="ECO:0000256" key="7">
    <source>
        <dbReference type="SAM" id="MobiDB-lite"/>
    </source>
</evidence>
<evidence type="ECO:0000256" key="3">
    <source>
        <dbReference type="ARBA" id="ARBA00022723"/>
    </source>
</evidence>
<dbReference type="EMBL" id="JACHNU010000002">
    <property type="protein sequence ID" value="MBB4662772.1"/>
    <property type="molecule type" value="Genomic_DNA"/>
</dbReference>
<gene>
    <name evidence="10" type="ORF">BDZ31_002358</name>
</gene>
<feature type="compositionally biased region" description="Low complexity" evidence="7">
    <location>
        <begin position="78"/>
        <end position="91"/>
    </location>
</feature>
<dbReference type="InterPro" id="IPR036909">
    <property type="entry name" value="Cyt_c-like_dom_sf"/>
</dbReference>
<evidence type="ECO:0000256" key="4">
    <source>
        <dbReference type="ARBA" id="ARBA00022982"/>
    </source>
</evidence>
<feature type="signal peptide" evidence="8">
    <location>
        <begin position="1"/>
        <end position="23"/>
    </location>
</feature>
<evidence type="ECO:0000256" key="1">
    <source>
        <dbReference type="ARBA" id="ARBA00022448"/>
    </source>
</evidence>
<keyword evidence="1" id="KW-0813">Transport</keyword>
<dbReference type="Proteomes" id="UP000585272">
    <property type="component" value="Unassembled WGS sequence"/>
</dbReference>
<organism evidence="10 11">
    <name type="scientific">Conexibacter arvalis</name>
    <dbReference type="NCBI Taxonomy" id="912552"/>
    <lineage>
        <taxon>Bacteria</taxon>
        <taxon>Bacillati</taxon>
        <taxon>Actinomycetota</taxon>
        <taxon>Thermoleophilia</taxon>
        <taxon>Solirubrobacterales</taxon>
        <taxon>Conexibacteraceae</taxon>
        <taxon>Conexibacter</taxon>
    </lineage>
</organism>
<proteinExistence type="predicted"/>
<dbReference type="GO" id="GO:0020037">
    <property type="term" value="F:heme binding"/>
    <property type="evidence" value="ECO:0007669"/>
    <property type="project" value="InterPro"/>
</dbReference>
<evidence type="ECO:0000313" key="11">
    <source>
        <dbReference type="Proteomes" id="UP000585272"/>
    </source>
</evidence>
<dbReference type="PRINTS" id="PR00605">
    <property type="entry name" value="CYTCHROMECIC"/>
</dbReference>
<keyword evidence="8" id="KW-0732">Signal</keyword>
<keyword evidence="4" id="KW-0249">Electron transport</keyword>
<feature type="region of interest" description="Disordered" evidence="7">
    <location>
        <begin position="35"/>
        <end position="113"/>
    </location>
</feature>
<dbReference type="GO" id="GO:0005506">
    <property type="term" value="F:iron ion binding"/>
    <property type="evidence" value="ECO:0007669"/>
    <property type="project" value="InterPro"/>
</dbReference>
<dbReference type="Pfam" id="PF13442">
    <property type="entry name" value="Cytochrome_CBB3"/>
    <property type="match status" value="1"/>
</dbReference>
<dbReference type="PANTHER" id="PTHR37823">
    <property type="entry name" value="CYTOCHROME C-553-LIKE"/>
    <property type="match status" value="1"/>
</dbReference>
<comment type="caution">
    <text evidence="10">The sequence shown here is derived from an EMBL/GenBank/DDBJ whole genome shotgun (WGS) entry which is preliminary data.</text>
</comment>
<sequence length="188" mass="17713">MPSRVVRLLAIACACLGLTFGLAACGGNDDDKGIELTELPANPQNGSSPGRPDTGRLGNAAGSSGGAAADTGGDEAASDGGEAGGDVAASDGGDEADGGAEEAAGGSGGGSTPAGKEIFTQSCAGCHTLADAGATGSVGPNLDETRLDEAGIAAMVRSGGGGMPSFGGTLQPEQIDEVAAYIAAAKGS</sequence>
<evidence type="ECO:0000256" key="5">
    <source>
        <dbReference type="ARBA" id="ARBA00023004"/>
    </source>
</evidence>
<evidence type="ECO:0000259" key="9">
    <source>
        <dbReference type="PROSITE" id="PS51007"/>
    </source>
</evidence>
<keyword evidence="3 6" id="KW-0479">Metal-binding</keyword>
<reference evidence="10 11" key="1">
    <citation type="submission" date="2020-08" db="EMBL/GenBank/DDBJ databases">
        <title>Genomic Encyclopedia of Archaeal and Bacterial Type Strains, Phase II (KMG-II): from individual species to whole genera.</title>
        <authorList>
            <person name="Goeker M."/>
        </authorList>
    </citation>
    <scope>NUCLEOTIDE SEQUENCE [LARGE SCALE GENOMIC DNA]</scope>
    <source>
        <strain evidence="10 11">DSM 23288</strain>
    </source>
</reference>
<accession>A0A840IDD2</accession>
<protein>
    <submittedName>
        <fullName evidence="10">Mono/diheme cytochrome c family protein</fullName>
    </submittedName>
</protein>
<dbReference type="Gene3D" id="1.10.760.10">
    <property type="entry name" value="Cytochrome c-like domain"/>
    <property type="match status" value="1"/>
</dbReference>
<dbReference type="PROSITE" id="PS51007">
    <property type="entry name" value="CYTC"/>
    <property type="match status" value="1"/>
</dbReference>
<dbReference type="SUPFAM" id="SSF46626">
    <property type="entry name" value="Cytochrome c"/>
    <property type="match status" value="1"/>
</dbReference>
<dbReference type="PANTHER" id="PTHR37823:SF4">
    <property type="entry name" value="MENAQUINOL-CYTOCHROME C REDUCTASE CYTOCHROME B_C SUBUNIT"/>
    <property type="match status" value="1"/>
</dbReference>
<name>A0A840IDD2_9ACTN</name>
<dbReference type="GO" id="GO:0009055">
    <property type="term" value="F:electron transfer activity"/>
    <property type="evidence" value="ECO:0007669"/>
    <property type="project" value="InterPro"/>
</dbReference>
<dbReference type="RefSeq" id="WP_183342211.1">
    <property type="nucleotide sequence ID" value="NZ_JACHNU010000002.1"/>
</dbReference>
<feature type="compositionally biased region" description="Low complexity" evidence="7">
    <location>
        <begin position="60"/>
        <end position="71"/>
    </location>
</feature>
<dbReference type="InterPro" id="IPR051811">
    <property type="entry name" value="Cytochrome_c550/c551-like"/>
</dbReference>
<evidence type="ECO:0000256" key="2">
    <source>
        <dbReference type="ARBA" id="ARBA00022617"/>
    </source>
</evidence>
<feature type="chain" id="PRO_5032360892" evidence="8">
    <location>
        <begin position="24"/>
        <end position="188"/>
    </location>
</feature>
<evidence type="ECO:0000256" key="8">
    <source>
        <dbReference type="SAM" id="SignalP"/>
    </source>
</evidence>
<keyword evidence="5 6" id="KW-0408">Iron</keyword>
<evidence type="ECO:0000256" key="6">
    <source>
        <dbReference type="PROSITE-ProRule" id="PRU00433"/>
    </source>
</evidence>